<keyword evidence="2" id="KW-1185">Reference proteome</keyword>
<name>A0A182YRH5_ANOST</name>
<evidence type="ECO:0008006" key="3">
    <source>
        <dbReference type="Google" id="ProtNLM"/>
    </source>
</evidence>
<accession>A0A182YRH5</accession>
<dbReference type="PANTHER" id="PTHR47163:SF3">
    <property type="entry name" value="PROTEIN CBG18017"/>
    <property type="match status" value="1"/>
</dbReference>
<dbReference type="InterPro" id="IPR053164">
    <property type="entry name" value="IS1016-like_transposase"/>
</dbReference>
<dbReference type="VEuPathDB" id="VectorBase:ASTEI20_033311"/>
<dbReference type="VEuPathDB" id="VectorBase:ASTE006998"/>
<dbReference type="EnsemblMetazoa" id="ASTEI11061-RA">
    <property type="protein sequence ID" value="ASTEI11061-PA"/>
    <property type="gene ID" value="ASTEI11061"/>
</dbReference>
<reference evidence="2" key="1">
    <citation type="journal article" date="2014" name="Genome Biol.">
        <title>Genome analysis of a major urban malaria vector mosquito, Anopheles stephensi.</title>
        <authorList>
            <person name="Jiang X."/>
            <person name="Peery A."/>
            <person name="Hall A.B."/>
            <person name="Sharma A."/>
            <person name="Chen X.G."/>
            <person name="Waterhouse R.M."/>
            <person name="Komissarov A."/>
            <person name="Riehle M.M."/>
            <person name="Shouche Y."/>
            <person name="Sharakhova M.V."/>
            <person name="Lawson D."/>
            <person name="Pakpour N."/>
            <person name="Arensburger P."/>
            <person name="Davidson V.L."/>
            <person name="Eiglmeier K."/>
            <person name="Emrich S."/>
            <person name="George P."/>
            <person name="Kennedy R.C."/>
            <person name="Mane S.P."/>
            <person name="Maslen G."/>
            <person name="Oringanje C."/>
            <person name="Qi Y."/>
            <person name="Settlage R."/>
            <person name="Tojo M."/>
            <person name="Tubio J.M."/>
            <person name="Unger M.F."/>
            <person name="Wang B."/>
            <person name="Vernick K.D."/>
            <person name="Ribeiro J.M."/>
            <person name="James A.A."/>
            <person name="Michel K."/>
            <person name="Riehle M.A."/>
            <person name="Luckhart S."/>
            <person name="Sharakhov I.V."/>
            <person name="Tu Z."/>
        </authorList>
    </citation>
    <scope>NUCLEOTIDE SEQUENCE [LARGE SCALE GENOMIC DNA]</scope>
    <source>
        <strain evidence="2">Indian</strain>
    </source>
</reference>
<evidence type="ECO:0000313" key="1">
    <source>
        <dbReference type="EnsemblMetazoa" id="ASTEI11061-PA"/>
    </source>
</evidence>
<evidence type="ECO:0000313" key="2">
    <source>
        <dbReference type="Proteomes" id="UP000076408"/>
    </source>
</evidence>
<dbReference type="VEuPathDB" id="VectorBase:ASTEI11061"/>
<dbReference type="AlphaFoldDB" id="A0A182YRH5"/>
<proteinExistence type="predicted"/>
<organism evidence="1 2">
    <name type="scientific">Anopheles stephensi</name>
    <name type="common">Indo-Pakistan malaria mosquito</name>
    <dbReference type="NCBI Taxonomy" id="30069"/>
    <lineage>
        <taxon>Eukaryota</taxon>
        <taxon>Metazoa</taxon>
        <taxon>Ecdysozoa</taxon>
        <taxon>Arthropoda</taxon>
        <taxon>Hexapoda</taxon>
        <taxon>Insecta</taxon>
        <taxon>Pterygota</taxon>
        <taxon>Neoptera</taxon>
        <taxon>Endopterygota</taxon>
        <taxon>Diptera</taxon>
        <taxon>Nematocera</taxon>
        <taxon>Culicoidea</taxon>
        <taxon>Culicidae</taxon>
        <taxon>Anophelinae</taxon>
        <taxon>Anopheles</taxon>
    </lineage>
</organism>
<dbReference type="PANTHER" id="PTHR47163">
    <property type="entry name" value="DDE_TNP_IS1595 DOMAIN-CONTAINING PROTEIN"/>
    <property type="match status" value="1"/>
</dbReference>
<reference evidence="1" key="2">
    <citation type="submission" date="2020-05" db="UniProtKB">
        <authorList>
            <consortium name="EnsemblMetazoa"/>
        </authorList>
    </citation>
    <scope>IDENTIFICATION</scope>
    <source>
        <strain evidence="1">Indian</strain>
    </source>
</reference>
<protein>
    <recommendedName>
        <fullName evidence="3">ISXO2-like transposase domain-containing protein</fullName>
    </recommendedName>
</protein>
<sequence length="209" mass="23467">MGTFTRFFFEWAAKSPVSRAMTETGLSRCAVLEWYRLLRDFLFDFEFESTSKQIAGAGMTVEIDETKVVRRKYNPPTRSGWWVAFAVKTRVVTRTQGVLNEVVLRHVAPGTRILSDCWAGYNGLSNLGYEHATKQKGTNIQGSLEGYFAEYMFRKEHEADVFGALLSVIARETCCELTQPPTTNGSTTSIVQIGPYADWLTPAPLMQIG</sequence>
<dbReference type="Proteomes" id="UP000076408">
    <property type="component" value="Unassembled WGS sequence"/>
</dbReference>